<comment type="caution">
    <text evidence="3">The sequence shown here is derived from an EMBL/GenBank/DDBJ whole genome shotgun (WGS) entry which is preliminary data.</text>
</comment>
<evidence type="ECO:0000256" key="1">
    <source>
        <dbReference type="SAM" id="MobiDB-lite"/>
    </source>
</evidence>
<evidence type="ECO:0000313" key="4">
    <source>
        <dbReference type="Proteomes" id="UP001295684"/>
    </source>
</evidence>
<evidence type="ECO:0000259" key="2">
    <source>
        <dbReference type="Pfam" id="PF13518"/>
    </source>
</evidence>
<dbReference type="EMBL" id="CAMPGE010028211">
    <property type="protein sequence ID" value="CAI2385758.1"/>
    <property type="molecule type" value="Genomic_DNA"/>
</dbReference>
<sequence length="215" mass="24238">MDKKKRGYDYISEEKRIAIIQAAQSRHESIKACASRLGVKYITAKQIVKRWREKGIVMTKGCKKDDNSEKGLEESPTAKEEAKEEQKLEQICMNQEVVHPIIEPTMVNHLPYQTVMMNSPFVGYGGFPQAQLVPFNQFQGYNQMQGPQFNDMGATQNMLIPCSIVPVAVPGYVYFPPQAPLNQVSSTLNNPNSPPQSMPTPPEHKEGKEEDPKRT</sequence>
<feature type="region of interest" description="Disordered" evidence="1">
    <location>
        <begin position="62"/>
        <end position="83"/>
    </location>
</feature>
<evidence type="ECO:0000313" key="3">
    <source>
        <dbReference type="EMBL" id="CAI2385758.1"/>
    </source>
</evidence>
<protein>
    <recommendedName>
        <fullName evidence="2">Insertion element IS150 protein InsJ-like helix-turn-helix domain-containing protein</fullName>
    </recommendedName>
</protein>
<feature type="domain" description="Insertion element IS150 protein InsJ-like helix-turn-helix" evidence="2">
    <location>
        <begin position="15"/>
        <end position="56"/>
    </location>
</feature>
<accession>A0AAD1Y6W6</accession>
<dbReference type="InterPro" id="IPR055247">
    <property type="entry name" value="InsJ-like_HTH"/>
</dbReference>
<dbReference type="AlphaFoldDB" id="A0AAD1Y6W6"/>
<proteinExistence type="predicted"/>
<dbReference type="Pfam" id="PF13518">
    <property type="entry name" value="HTH_28"/>
    <property type="match status" value="1"/>
</dbReference>
<reference evidence="3" key="1">
    <citation type="submission" date="2023-07" db="EMBL/GenBank/DDBJ databases">
        <authorList>
            <consortium name="AG Swart"/>
            <person name="Singh M."/>
            <person name="Singh A."/>
            <person name="Seah K."/>
            <person name="Emmerich C."/>
        </authorList>
    </citation>
    <scope>NUCLEOTIDE SEQUENCE</scope>
    <source>
        <strain evidence="3">DP1</strain>
    </source>
</reference>
<feature type="compositionally biased region" description="Pro residues" evidence="1">
    <location>
        <begin position="192"/>
        <end position="201"/>
    </location>
</feature>
<keyword evidence="4" id="KW-1185">Reference proteome</keyword>
<feature type="compositionally biased region" description="Basic and acidic residues" evidence="1">
    <location>
        <begin position="202"/>
        <end position="215"/>
    </location>
</feature>
<dbReference type="Proteomes" id="UP001295684">
    <property type="component" value="Unassembled WGS sequence"/>
</dbReference>
<gene>
    <name evidence="3" type="ORF">ECRASSUSDP1_LOCUS27341</name>
</gene>
<feature type="region of interest" description="Disordered" evidence="1">
    <location>
        <begin position="183"/>
        <end position="215"/>
    </location>
</feature>
<name>A0AAD1Y6W6_EUPCR</name>
<organism evidence="3 4">
    <name type="scientific">Euplotes crassus</name>
    <dbReference type="NCBI Taxonomy" id="5936"/>
    <lineage>
        <taxon>Eukaryota</taxon>
        <taxon>Sar</taxon>
        <taxon>Alveolata</taxon>
        <taxon>Ciliophora</taxon>
        <taxon>Intramacronucleata</taxon>
        <taxon>Spirotrichea</taxon>
        <taxon>Hypotrichia</taxon>
        <taxon>Euplotida</taxon>
        <taxon>Euplotidae</taxon>
        <taxon>Moneuplotes</taxon>
    </lineage>
</organism>